<gene>
    <name evidence="1" type="ORF">PHACADRAFT_248756</name>
</gene>
<dbReference type="Proteomes" id="UP000008370">
    <property type="component" value="Unassembled WGS sequence"/>
</dbReference>
<proteinExistence type="predicted"/>
<evidence type="ECO:0000313" key="1">
    <source>
        <dbReference type="EMBL" id="EKM61863.1"/>
    </source>
</evidence>
<evidence type="ECO:0000313" key="2">
    <source>
        <dbReference type="Proteomes" id="UP000008370"/>
    </source>
</evidence>
<sequence length="125" mass="13778">MSGSEMEVLVLHALRLVNSLYRPRSSGENTPKAISIPLHQPRSVTWVKLIQGRLLIVASSDAHQSTLALWSIPLLFENGHIVACWICKATTQCLPSSSDPGEAQYWQTVTVHEWSISSLACPLSK</sequence>
<dbReference type="OrthoDB" id="2786194at2759"/>
<dbReference type="GeneID" id="18914435"/>
<protein>
    <submittedName>
        <fullName evidence="1">Uncharacterized protein</fullName>
    </submittedName>
</protein>
<dbReference type="AlphaFoldDB" id="K5WD50"/>
<dbReference type="EMBL" id="JH930468">
    <property type="protein sequence ID" value="EKM61863.1"/>
    <property type="molecule type" value="Genomic_DNA"/>
</dbReference>
<accession>K5WD50</accession>
<dbReference type="RefSeq" id="XP_007391256.1">
    <property type="nucleotide sequence ID" value="XM_007391194.1"/>
</dbReference>
<keyword evidence="2" id="KW-1185">Reference proteome</keyword>
<dbReference type="InParanoid" id="K5WD50"/>
<organism evidence="1 2">
    <name type="scientific">Phanerochaete carnosa (strain HHB-10118-sp)</name>
    <name type="common">White-rot fungus</name>
    <name type="synonym">Peniophora carnosa</name>
    <dbReference type="NCBI Taxonomy" id="650164"/>
    <lineage>
        <taxon>Eukaryota</taxon>
        <taxon>Fungi</taxon>
        <taxon>Dikarya</taxon>
        <taxon>Basidiomycota</taxon>
        <taxon>Agaricomycotina</taxon>
        <taxon>Agaricomycetes</taxon>
        <taxon>Polyporales</taxon>
        <taxon>Phanerochaetaceae</taxon>
        <taxon>Phanerochaete</taxon>
    </lineage>
</organism>
<name>K5WD50_PHACS</name>
<dbReference type="KEGG" id="pco:PHACADRAFT_248756"/>
<reference evidence="1 2" key="1">
    <citation type="journal article" date="2012" name="BMC Genomics">
        <title>Comparative genomics of the white-rot fungi, Phanerochaete carnosa and P. chrysosporium, to elucidate the genetic basis of the distinct wood types they colonize.</title>
        <authorList>
            <person name="Suzuki H."/>
            <person name="MacDonald J."/>
            <person name="Syed K."/>
            <person name="Salamov A."/>
            <person name="Hori C."/>
            <person name="Aerts A."/>
            <person name="Henrissat B."/>
            <person name="Wiebenga A."/>
            <person name="vanKuyk P.A."/>
            <person name="Barry K."/>
            <person name="Lindquist E."/>
            <person name="LaButti K."/>
            <person name="Lapidus A."/>
            <person name="Lucas S."/>
            <person name="Coutinho P."/>
            <person name="Gong Y."/>
            <person name="Samejima M."/>
            <person name="Mahadevan R."/>
            <person name="Abou-Zaid M."/>
            <person name="de Vries R.P."/>
            <person name="Igarashi K."/>
            <person name="Yadav J.S."/>
            <person name="Grigoriev I.V."/>
            <person name="Master E.R."/>
        </authorList>
    </citation>
    <scope>NUCLEOTIDE SEQUENCE [LARGE SCALE GENOMIC DNA]</scope>
    <source>
        <strain evidence="1 2">HHB-10118-sp</strain>
    </source>
</reference>
<dbReference type="HOGENOM" id="CLU_1993420_0_0_1"/>